<dbReference type="SUPFAM" id="SSF116842">
    <property type="entry name" value="XseB-like"/>
    <property type="match status" value="1"/>
</dbReference>
<comment type="catalytic activity">
    <reaction evidence="6">
        <text>Exonucleolytic cleavage in either 5'- to 3'- or 3'- to 5'-direction to yield nucleoside 5'-phosphates.</text>
        <dbReference type="EC" id="3.1.11.6"/>
    </reaction>
</comment>
<dbReference type="PANTHER" id="PTHR34137:SF1">
    <property type="entry name" value="EXODEOXYRIBONUCLEASE 7 SMALL SUBUNIT"/>
    <property type="match status" value="1"/>
</dbReference>
<keyword evidence="3 6" id="KW-0540">Nuclease</keyword>
<evidence type="ECO:0000313" key="9">
    <source>
        <dbReference type="Proteomes" id="UP000469325"/>
    </source>
</evidence>
<comment type="caution">
    <text evidence="8">The sequence shown here is derived from an EMBL/GenBank/DDBJ whole genome shotgun (WGS) entry which is preliminary data.</text>
</comment>
<sequence length="95" mass="10469">MEEKKDGTGAQFADIEGMSFKEASTELEQIVRRLESGELELEESMTLYARGVELLKSLRARLANAEQKVQVLLDTTESAQVTDTTAAPSTAFIDE</sequence>
<evidence type="ECO:0000256" key="6">
    <source>
        <dbReference type="HAMAP-Rule" id="MF_00337"/>
    </source>
</evidence>
<evidence type="ECO:0000256" key="7">
    <source>
        <dbReference type="SAM" id="Coils"/>
    </source>
</evidence>
<evidence type="ECO:0000313" key="8">
    <source>
        <dbReference type="EMBL" id="MST73161.1"/>
    </source>
</evidence>
<evidence type="ECO:0000256" key="2">
    <source>
        <dbReference type="ARBA" id="ARBA00022490"/>
    </source>
</evidence>
<keyword evidence="5 6" id="KW-0269">Exonuclease</keyword>
<comment type="similarity">
    <text evidence="1 6">Belongs to the XseB family.</text>
</comment>
<reference evidence="8 9" key="1">
    <citation type="submission" date="2019-08" db="EMBL/GenBank/DDBJ databases">
        <title>In-depth cultivation of the pig gut microbiome towards novel bacterial diversity and tailored functional studies.</title>
        <authorList>
            <person name="Wylensek D."/>
            <person name="Hitch T.C.A."/>
            <person name="Clavel T."/>
        </authorList>
    </citation>
    <scope>NUCLEOTIDE SEQUENCE [LARGE SCALE GENOMIC DNA]</scope>
    <source>
        <strain evidence="8 9">CA-Schmier-601-WT-1</strain>
    </source>
</reference>
<keyword evidence="7" id="KW-0175">Coiled coil</keyword>
<comment type="subcellular location">
    <subcellularLocation>
        <location evidence="6">Cytoplasm</location>
    </subcellularLocation>
</comment>
<dbReference type="Proteomes" id="UP000469325">
    <property type="component" value="Unassembled WGS sequence"/>
</dbReference>
<dbReference type="NCBIfam" id="TIGR01280">
    <property type="entry name" value="xseB"/>
    <property type="match status" value="1"/>
</dbReference>
<evidence type="ECO:0000256" key="1">
    <source>
        <dbReference type="ARBA" id="ARBA00009998"/>
    </source>
</evidence>
<dbReference type="GO" id="GO:0008855">
    <property type="term" value="F:exodeoxyribonuclease VII activity"/>
    <property type="evidence" value="ECO:0007669"/>
    <property type="project" value="UniProtKB-UniRule"/>
</dbReference>
<dbReference type="GO" id="GO:0005829">
    <property type="term" value="C:cytosol"/>
    <property type="evidence" value="ECO:0007669"/>
    <property type="project" value="TreeGrafter"/>
</dbReference>
<dbReference type="InterPro" id="IPR037004">
    <property type="entry name" value="Exonuc_VII_ssu_sf"/>
</dbReference>
<dbReference type="Pfam" id="PF02609">
    <property type="entry name" value="Exonuc_VII_S"/>
    <property type="match status" value="1"/>
</dbReference>
<keyword evidence="2 6" id="KW-0963">Cytoplasm</keyword>
<dbReference type="RefSeq" id="WP_154435804.1">
    <property type="nucleotide sequence ID" value="NZ_VUNC01000007.1"/>
</dbReference>
<evidence type="ECO:0000256" key="5">
    <source>
        <dbReference type="ARBA" id="ARBA00022839"/>
    </source>
</evidence>
<accession>A0A6N7XUX8</accession>
<dbReference type="HAMAP" id="MF_00337">
    <property type="entry name" value="Exonuc_7_S"/>
    <property type="match status" value="1"/>
</dbReference>
<comment type="subunit">
    <text evidence="6">Heterooligomer composed of large and small subunits.</text>
</comment>
<dbReference type="GO" id="GO:0009318">
    <property type="term" value="C:exodeoxyribonuclease VII complex"/>
    <property type="evidence" value="ECO:0007669"/>
    <property type="project" value="UniProtKB-UniRule"/>
</dbReference>
<gene>
    <name evidence="6 8" type="primary">xseB</name>
    <name evidence="8" type="ORF">FYJ68_08595</name>
</gene>
<dbReference type="InterPro" id="IPR003761">
    <property type="entry name" value="Exonuc_VII_S"/>
</dbReference>
<dbReference type="Gene3D" id="1.10.287.1040">
    <property type="entry name" value="Exonuclease VII, small subunit"/>
    <property type="match status" value="1"/>
</dbReference>
<dbReference type="AlphaFoldDB" id="A0A6N7XUX8"/>
<proteinExistence type="inferred from homology"/>
<dbReference type="EMBL" id="VUNC01000007">
    <property type="protein sequence ID" value="MST73161.1"/>
    <property type="molecule type" value="Genomic_DNA"/>
</dbReference>
<dbReference type="GO" id="GO:0006308">
    <property type="term" value="P:DNA catabolic process"/>
    <property type="evidence" value="ECO:0007669"/>
    <property type="project" value="UniProtKB-UniRule"/>
</dbReference>
<evidence type="ECO:0000256" key="3">
    <source>
        <dbReference type="ARBA" id="ARBA00022722"/>
    </source>
</evidence>
<evidence type="ECO:0000256" key="4">
    <source>
        <dbReference type="ARBA" id="ARBA00022801"/>
    </source>
</evidence>
<name>A0A6N7XUX8_9ACTN</name>
<feature type="coiled-coil region" evidence="7">
    <location>
        <begin position="20"/>
        <end position="75"/>
    </location>
</feature>
<keyword evidence="9" id="KW-1185">Reference proteome</keyword>
<comment type="function">
    <text evidence="6">Bidirectionally degrades single-stranded DNA into large acid-insoluble oligonucleotides, which are then degraded further into small acid-soluble oligonucleotides.</text>
</comment>
<dbReference type="EC" id="3.1.11.6" evidence="6"/>
<protein>
    <recommendedName>
        <fullName evidence="6">Exodeoxyribonuclease 7 small subunit</fullName>
        <ecNumber evidence="6">3.1.11.6</ecNumber>
    </recommendedName>
    <alternativeName>
        <fullName evidence="6">Exodeoxyribonuclease VII small subunit</fullName>
        <shortName evidence="6">Exonuclease VII small subunit</shortName>
    </alternativeName>
</protein>
<keyword evidence="4 6" id="KW-0378">Hydrolase</keyword>
<organism evidence="8 9">
    <name type="scientific">Olsenella porci</name>
    <dbReference type="NCBI Taxonomy" id="2652279"/>
    <lineage>
        <taxon>Bacteria</taxon>
        <taxon>Bacillati</taxon>
        <taxon>Actinomycetota</taxon>
        <taxon>Coriobacteriia</taxon>
        <taxon>Coriobacteriales</taxon>
        <taxon>Atopobiaceae</taxon>
        <taxon>Olsenella</taxon>
    </lineage>
</organism>
<dbReference type="PANTHER" id="PTHR34137">
    <property type="entry name" value="EXODEOXYRIBONUCLEASE 7 SMALL SUBUNIT"/>
    <property type="match status" value="1"/>
</dbReference>